<reference evidence="2" key="1">
    <citation type="submission" date="2020-06" db="EMBL/GenBank/DDBJ databases">
        <authorList>
            <consortium name="Plant Systems Biology data submission"/>
        </authorList>
    </citation>
    <scope>NUCLEOTIDE SEQUENCE</scope>
    <source>
        <strain evidence="2">D6</strain>
    </source>
</reference>
<proteinExistence type="predicted"/>
<feature type="region of interest" description="Disordered" evidence="1">
    <location>
        <begin position="261"/>
        <end position="299"/>
    </location>
</feature>
<organism evidence="2 3">
    <name type="scientific">Seminavis robusta</name>
    <dbReference type="NCBI Taxonomy" id="568900"/>
    <lineage>
        <taxon>Eukaryota</taxon>
        <taxon>Sar</taxon>
        <taxon>Stramenopiles</taxon>
        <taxon>Ochrophyta</taxon>
        <taxon>Bacillariophyta</taxon>
        <taxon>Bacillariophyceae</taxon>
        <taxon>Bacillariophycidae</taxon>
        <taxon>Naviculales</taxon>
        <taxon>Naviculaceae</taxon>
        <taxon>Seminavis</taxon>
    </lineage>
</organism>
<dbReference type="EMBL" id="CAICTM010002191">
    <property type="protein sequence ID" value="CAB9528299.1"/>
    <property type="molecule type" value="Genomic_DNA"/>
</dbReference>
<evidence type="ECO:0000313" key="2">
    <source>
        <dbReference type="EMBL" id="CAB9528299.1"/>
    </source>
</evidence>
<evidence type="ECO:0000256" key="1">
    <source>
        <dbReference type="SAM" id="MobiDB-lite"/>
    </source>
</evidence>
<name>A0A9N8F0B2_9STRA</name>
<accession>A0A9N8F0B2</accession>
<dbReference type="AlphaFoldDB" id="A0A9N8F0B2"/>
<sequence>MFPARADASVCFNAEARCLIDMGNVFIVMPQGDNLQPYQRSIFRLEVQRQNVELADDSRLSKDACLALLKAKFDQLPYCDIFGVNFPFFAQGEVGEGQNKHRPCVALYGDDDQVPMYIGVYTGAPTDVMAAAKDNQFCLLLKPSTDVLPPTASNQMVVDCAKVCSFPNLYNLPDDYLNGMPTWKKYLSDPSKHESVLSNHLRPANPQSLRNEIIKKMIAILIANPIFDYRDRTLELDIGTMVKGRKLREGEWRNFKKVYEGPPKLSAAGLPPAPEKKELSLETELSPTPTKKGLPRTPQ</sequence>
<evidence type="ECO:0000313" key="3">
    <source>
        <dbReference type="Proteomes" id="UP001153069"/>
    </source>
</evidence>
<protein>
    <submittedName>
        <fullName evidence="2">Uncharacterized protein</fullName>
    </submittedName>
</protein>
<dbReference type="Proteomes" id="UP001153069">
    <property type="component" value="Unassembled WGS sequence"/>
</dbReference>
<gene>
    <name evidence="2" type="ORF">SEMRO_2193_G318470.1</name>
</gene>
<comment type="caution">
    <text evidence="2">The sequence shown here is derived from an EMBL/GenBank/DDBJ whole genome shotgun (WGS) entry which is preliminary data.</text>
</comment>
<keyword evidence="3" id="KW-1185">Reference proteome</keyword>